<reference evidence="1 2" key="1">
    <citation type="submission" date="2019-02" db="EMBL/GenBank/DDBJ databases">
        <title>Arundinibacter roseus gen. nov., sp. nov., a new member of the family Cytophagaceae.</title>
        <authorList>
            <person name="Szuroczki S."/>
            <person name="Khayer B."/>
            <person name="Sproer C."/>
            <person name="Toumi M."/>
            <person name="Szabo A."/>
            <person name="Felfoldi T."/>
            <person name="Schumann P."/>
            <person name="Toth E."/>
        </authorList>
    </citation>
    <scope>NUCLEOTIDE SEQUENCE [LARGE SCALE GENOMIC DNA]</scope>
    <source>
        <strain evidence="1 2">DMA-k-7a</strain>
    </source>
</reference>
<accession>A0A4R4K0U1</accession>
<gene>
    <name evidence="1" type="ORF">EZE20_21320</name>
</gene>
<dbReference type="AlphaFoldDB" id="A0A4R4K0U1"/>
<keyword evidence="2" id="KW-1185">Reference proteome</keyword>
<evidence type="ECO:0000313" key="1">
    <source>
        <dbReference type="EMBL" id="TDB60016.1"/>
    </source>
</evidence>
<organism evidence="1 2">
    <name type="scientific">Arundinibacter roseus</name>
    <dbReference type="NCBI Taxonomy" id="2070510"/>
    <lineage>
        <taxon>Bacteria</taxon>
        <taxon>Pseudomonadati</taxon>
        <taxon>Bacteroidota</taxon>
        <taxon>Cytophagia</taxon>
        <taxon>Cytophagales</taxon>
        <taxon>Spirosomataceae</taxon>
        <taxon>Arundinibacter</taxon>
    </lineage>
</organism>
<protein>
    <submittedName>
        <fullName evidence="1">Uncharacterized protein</fullName>
    </submittedName>
</protein>
<dbReference type="EMBL" id="SMJU01000018">
    <property type="protein sequence ID" value="TDB60016.1"/>
    <property type="molecule type" value="Genomic_DNA"/>
</dbReference>
<dbReference type="RefSeq" id="WP_132121561.1">
    <property type="nucleotide sequence ID" value="NZ_SMJU01000018.1"/>
</dbReference>
<sequence>MNVTKISKPNDGLPRFMLLQSPENSSDTILVYKSRYPSYIIEISSRALTSASFKYIFKGFDLYVTVRKDFDSCGNPSKSHLDDLCTWYTKNGTEPSIKKISR</sequence>
<name>A0A4R4K0U1_9BACT</name>
<comment type="caution">
    <text evidence="1">The sequence shown here is derived from an EMBL/GenBank/DDBJ whole genome shotgun (WGS) entry which is preliminary data.</text>
</comment>
<proteinExistence type="predicted"/>
<dbReference type="Proteomes" id="UP000295706">
    <property type="component" value="Unassembled WGS sequence"/>
</dbReference>
<evidence type="ECO:0000313" key="2">
    <source>
        <dbReference type="Proteomes" id="UP000295706"/>
    </source>
</evidence>